<reference evidence="9 10" key="1">
    <citation type="submission" date="2019-10" db="EMBL/GenBank/DDBJ databases">
        <title>Rubrobacter sp nov SCSIO 52090 isolated from a deep-sea sediment in the South China Sea.</title>
        <authorList>
            <person name="Chen R.W."/>
        </authorList>
    </citation>
    <scope>NUCLEOTIDE SEQUENCE [LARGE SCALE GENOMIC DNA]</scope>
    <source>
        <strain evidence="9 10">SCSIO 52909</strain>
    </source>
</reference>
<accession>A0A6G8QCJ3</accession>
<protein>
    <submittedName>
        <fullName evidence="9">ABC transporter permease subunit</fullName>
    </submittedName>
</protein>
<dbReference type="PANTHER" id="PTHR30193:SF37">
    <property type="entry name" value="INNER MEMBRANE ABC TRANSPORTER PERMEASE PROTEIN YCJO"/>
    <property type="match status" value="1"/>
</dbReference>
<evidence type="ECO:0000256" key="3">
    <source>
        <dbReference type="ARBA" id="ARBA00022475"/>
    </source>
</evidence>
<feature type="transmembrane region" description="Helical" evidence="7">
    <location>
        <begin position="117"/>
        <end position="138"/>
    </location>
</feature>
<dbReference type="InterPro" id="IPR000515">
    <property type="entry name" value="MetI-like"/>
</dbReference>
<dbReference type="AlphaFoldDB" id="A0A6G8QCJ3"/>
<keyword evidence="3" id="KW-1003">Cell membrane</keyword>
<dbReference type="GO" id="GO:0005886">
    <property type="term" value="C:plasma membrane"/>
    <property type="evidence" value="ECO:0007669"/>
    <property type="project" value="UniProtKB-SubCell"/>
</dbReference>
<keyword evidence="2 7" id="KW-0813">Transport</keyword>
<keyword evidence="6 7" id="KW-0472">Membrane</keyword>
<evidence type="ECO:0000256" key="1">
    <source>
        <dbReference type="ARBA" id="ARBA00004651"/>
    </source>
</evidence>
<organism evidence="9 10">
    <name type="scientific">Rubrobacter tropicus</name>
    <dbReference type="NCBI Taxonomy" id="2653851"/>
    <lineage>
        <taxon>Bacteria</taxon>
        <taxon>Bacillati</taxon>
        <taxon>Actinomycetota</taxon>
        <taxon>Rubrobacteria</taxon>
        <taxon>Rubrobacterales</taxon>
        <taxon>Rubrobacteraceae</taxon>
        <taxon>Rubrobacter</taxon>
    </lineage>
</organism>
<dbReference type="GO" id="GO:0055085">
    <property type="term" value="P:transmembrane transport"/>
    <property type="evidence" value="ECO:0007669"/>
    <property type="project" value="InterPro"/>
</dbReference>
<evidence type="ECO:0000256" key="4">
    <source>
        <dbReference type="ARBA" id="ARBA00022692"/>
    </source>
</evidence>
<dbReference type="EMBL" id="CP045119">
    <property type="protein sequence ID" value="QIN84158.1"/>
    <property type="molecule type" value="Genomic_DNA"/>
</dbReference>
<evidence type="ECO:0000313" key="10">
    <source>
        <dbReference type="Proteomes" id="UP000501452"/>
    </source>
</evidence>
<feature type="transmembrane region" description="Helical" evidence="7">
    <location>
        <begin position="212"/>
        <end position="236"/>
    </location>
</feature>
<comment type="subcellular location">
    <subcellularLocation>
        <location evidence="1 7">Cell membrane</location>
        <topology evidence="1 7">Multi-pass membrane protein</topology>
    </subcellularLocation>
</comment>
<dbReference type="Proteomes" id="UP000501452">
    <property type="component" value="Chromosome"/>
</dbReference>
<evidence type="ECO:0000256" key="5">
    <source>
        <dbReference type="ARBA" id="ARBA00022989"/>
    </source>
</evidence>
<dbReference type="Pfam" id="PF00528">
    <property type="entry name" value="BPD_transp_1"/>
    <property type="match status" value="1"/>
</dbReference>
<feature type="transmembrane region" description="Helical" evidence="7">
    <location>
        <begin position="20"/>
        <end position="50"/>
    </location>
</feature>
<name>A0A6G8QCJ3_9ACTN</name>
<dbReference type="PROSITE" id="PS50928">
    <property type="entry name" value="ABC_TM1"/>
    <property type="match status" value="1"/>
</dbReference>
<keyword evidence="4 7" id="KW-0812">Transmembrane</keyword>
<comment type="similarity">
    <text evidence="7">Belongs to the binding-protein-dependent transport system permease family.</text>
</comment>
<keyword evidence="5 7" id="KW-1133">Transmembrane helix</keyword>
<dbReference type="KEGG" id="rub:GBA63_17025"/>
<feature type="domain" description="ABC transmembrane type-1" evidence="8">
    <location>
        <begin position="80"/>
        <end position="292"/>
    </location>
</feature>
<dbReference type="CDD" id="cd06261">
    <property type="entry name" value="TM_PBP2"/>
    <property type="match status" value="1"/>
</dbReference>
<evidence type="ECO:0000259" key="8">
    <source>
        <dbReference type="PROSITE" id="PS50928"/>
    </source>
</evidence>
<proteinExistence type="inferred from homology"/>
<evidence type="ECO:0000313" key="9">
    <source>
        <dbReference type="EMBL" id="QIN84158.1"/>
    </source>
</evidence>
<dbReference type="InterPro" id="IPR035906">
    <property type="entry name" value="MetI-like_sf"/>
</dbReference>
<sequence length="303" mass="33057">MAGNTGRRGGVKSSRDREGLAAGLFLLPNLIGFLIFTAIPVGAAFALAFYDYDLLLGASFAGLENFREIFTEDEVFRAALFNTVYFTLVSVPLSVVLGLATAMLVNQALRGVVAFRSIFLLPYVTVTVALSLVWKWIYLPDVGLINSALGIVGLEGPAWLTSSTWAMPGLIIMSVWKGFGYNMVLFLAGLQGIPEHLYDAAKVDGATSWRRFLHVTIPLLSPTTFFVVVISVISSFQVFDQALVMTGGGPGTSTTTLVLYIYQKGFQSFDMGYAAAVALVLFAAIFVFTVVQFIFQRRWVTYD</sequence>
<keyword evidence="10" id="KW-1185">Reference proteome</keyword>
<gene>
    <name evidence="9" type="ORF">GBA63_17025</name>
</gene>
<evidence type="ECO:0000256" key="2">
    <source>
        <dbReference type="ARBA" id="ARBA00022448"/>
    </source>
</evidence>
<feature type="transmembrane region" description="Helical" evidence="7">
    <location>
        <begin position="84"/>
        <end position="105"/>
    </location>
</feature>
<dbReference type="Gene3D" id="1.10.3720.10">
    <property type="entry name" value="MetI-like"/>
    <property type="match status" value="1"/>
</dbReference>
<evidence type="ECO:0000256" key="6">
    <source>
        <dbReference type="ARBA" id="ARBA00023136"/>
    </source>
</evidence>
<dbReference type="InterPro" id="IPR051393">
    <property type="entry name" value="ABC_transporter_permease"/>
</dbReference>
<dbReference type="PANTHER" id="PTHR30193">
    <property type="entry name" value="ABC TRANSPORTER PERMEASE PROTEIN"/>
    <property type="match status" value="1"/>
</dbReference>
<dbReference type="SUPFAM" id="SSF161098">
    <property type="entry name" value="MetI-like"/>
    <property type="match status" value="1"/>
</dbReference>
<dbReference type="RefSeq" id="WP_166178067.1">
    <property type="nucleotide sequence ID" value="NZ_CP045119.1"/>
</dbReference>
<evidence type="ECO:0000256" key="7">
    <source>
        <dbReference type="RuleBase" id="RU363032"/>
    </source>
</evidence>
<feature type="transmembrane region" description="Helical" evidence="7">
    <location>
        <begin position="274"/>
        <end position="295"/>
    </location>
</feature>
<feature type="transmembrane region" description="Helical" evidence="7">
    <location>
        <begin position="242"/>
        <end position="262"/>
    </location>
</feature>